<organism evidence="1">
    <name type="scientific">Siphoviridae sp. ctYyB9</name>
    <dbReference type="NCBI Taxonomy" id="2826380"/>
    <lineage>
        <taxon>Viruses</taxon>
        <taxon>Duplodnaviria</taxon>
        <taxon>Heunggongvirae</taxon>
        <taxon>Uroviricota</taxon>
        <taxon>Caudoviricetes</taxon>
    </lineage>
</organism>
<evidence type="ECO:0008006" key="2">
    <source>
        <dbReference type="Google" id="ProtNLM"/>
    </source>
</evidence>
<proteinExistence type="predicted"/>
<protein>
    <recommendedName>
        <fullName evidence="2">DUF4209 domain-containing protein</fullName>
    </recommendedName>
</protein>
<evidence type="ECO:0000313" key="1">
    <source>
        <dbReference type="EMBL" id="DAD86950.1"/>
    </source>
</evidence>
<name>A0A8S5MX66_9CAUD</name>
<accession>A0A8S5MX66</accession>
<dbReference type="EMBL" id="BK015010">
    <property type="protein sequence ID" value="DAD86950.1"/>
    <property type="molecule type" value="Genomic_DNA"/>
</dbReference>
<reference evidence="1" key="1">
    <citation type="journal article" date="2021" name="Proc. Natl. Acad. Sci. U.S.A.">
        <title>A Catalog of Tens of Thousands of Viruses from Human Metagenomes Reveals Hidden Associations with Chronic Diseases.</title>
        <authorList>
            <person name="Tisza M.J."/>
            <person name="Buck C.B."/>
        </authorList>
    </citation>
    <scope>NUCLEOTIDE SEQUENCE</scope>
    <source>
        <strain evidence="1">CtYyB9</strain>
    </source>
</reference>
<sequence>MKLINDFDSGFKSGIENLIELSETSKNLFKNLEEGIKKINSFFEYLGSLDYQTLFNNLEDGMKIKIENINKYLLERNWYLPNMSLGNMTSLLKLINNHNLTSEEKYLETDLIMQKIVYDNMSSLKSSLDDRFKERKSIFKEMFKAYDEECYILCIPVMLAQIEGICNDILGVNFFSKEYKTHNPKTRKVIEKKIIEKNIDKLNSAQLIPLYFVSEIFKKTDDENILNRHNILHGTSCNYGSKLNADKCIALIGFLLNVDNIVNKEIYAE</sequence>